<keyword evidence="2" id="KW-1185">Reference proteome</keyword>
<organism evidence="1 2">
    <name type="scientific">Serendipita vermifera MAFF 305830</name>
    <dbReference type="NCBI Taxonomy" id="933852"/>
    <lineage>
        <taxon>Eukaryota</taxon>
        <taxon>Fungi</taxon>
        <taxon>Dikarya</taxon>
        <taxon>Basidiomycota</taxon>
        <taxon>Agaricomycotina</taxon>
        <taxon>Agaricomycetes</taxon>
        <taxon>Sebacinales</taxon>
        <taxon>Serendipitaceae</taxon>
        <taxon>Serendipita</taxon>
    </lineage>
</organism>
<gene>
    <name evidence="1" type="ORF">M408DRAFT_162974</name>
</gene>
<protein>
    <submittedName>
        <fullName evidence="1">Uncharacterized protein</fullName>
    </submittedName>
</protein>
<evidence type="ECO:0000313" key="1">
    <source>
        <dbReference type="EMBL" id="KIM27691.1"/>
    </source>
</evidence>
<sequence length="68" mass="7086">MPPHCVRGTGPLDKSLVLCETEYSPSGVSIAIDGIIASFKGHLSRSNSAISLFSDCLRILPISVSGSP</sequence>
<dbReference type="AlphaFoldDB" id="A0A0C3B8B8"/>
<name>A0A0C3B8B8_SERVB</name>
<reference evidence="2" key="2">
    <citation type="submission" date="2015-01" db="EMBL/GenBank/DDBJ databases">
        <title>Evolutionary Origins and Diversification of the Mycorrhizal Mutualists.</title>
        <authorList>
            <consortium name="DOE Joint Genome Institute"/>
            <consortium name="Mycorrhizal Genomics Consortium"/>
            <person name="Kohler A."/>
            <person name="Kuo A."/>
            <person name="Nagy L.G."/>
            <person name="Floudas D."/>
            <person name="Copeland A."/>
            <person name="Barry K.W."/>
            <person name="Cichocki N."/>
            <person name="Veneault-Fourrey C."/>
            <person name="LaButti K."/>
            <person name="Lindquist E.A."/>
            <person name="Lipzen A."/>
            <person name="Lundell T."/>
            <person name="Morin E."/>
            <person name="Murat C."/>
            <person name="Riley R."/>
            <person name="Ohm R."/>
            <person name="Sun H."/>
            <person name="Tunlid A."/>
            <person name="Henrissat B."/>
            <person name="Grigoriev I.V."/>
            <person name="Hibbett D.S."/>
            <person name="Martin F."/>
        </authorList>
    </citation>
    <scope>NUCLEOTIDE SEQUENCE [LARGE SCALE GENOMIC DNA]</scope>
    <source>
        <strain evidence="2">MAFF 305830</strain>
    </source>
</reference>
<evidence type="ECO:0000313" key="2">
    <source>
        <dbReference type="Proteomes" id="UP000054097"/>
    </source>
</evidence>
<reference evidence="1 2" key="1">
    <citation type="submission" date="2014-04" db="EMBL/GenBank/DDBJ databases">
        <authorList>
            <consortium name="DOE Joint Genome Institute"/>
            <person name="Kuo A."/>
            <person name="Zuccaro A."/>
            <person name="Kohler A."/>
            <person name="Nagy L.G."/>
            <person name="Floudas D."/>
            <person name="Copeland A."/>
            <person name="Barry K.W."/>
            <person name="Cichocki N."/>
            <person name="Veneault-Fourrey C."/>
            <person name="LaButti K."/>
            <person name="Lindquist E.A."/>
            <person name="Lipzen A."/>
            <person name="Lundell T."/>
            <person name="Morin E."/>
            <person name="Murat C."/>
            <person name="Sun H."/>
            <person name="Tunlid A."/>
            <person name="Henrissat B."/>
            <person name="Grigoriev I.V."/>
            <person name="Hibbett D.S."/>
            <person name="Martin F."/>
            <person name="Nordberg H.P."/>
            <person name="Cantor M.N."/>
            <person name="Hua S.X."/>
        </authorList>
    </citation>
    <scope>NUCLEOTIDE SEQUENCE [LARGE SCALE GENOMIC DNA]</scope>
    <source>
        <strain evidence="1 2">MAFF 305830</strain>
    </source>
</reference>
<dbReference type="HOGENOM" id="CLU_2795558_0_0_1"/>
<dbReference type="Proteomes" id="UP000054097">
    <property type="component" value="Unassembled WGS sequence"/>
</dbReference>
<dbReference type="EMBL" id="KN824297">
    <property type="protein sequence ID" value="KIM27691.1"/>
    <property type="molecule type" value="Genomic_DNA"/>
</dbReference>
<accession>A0A0C3B8B8</accession>
<proteinExistence type="predicted"/>